<keyword evidence="5 9" id="KW-0653">Protein transport</keyword>
<accession>A0A139XTV8</accession>
<evidence type="ECO:0000259" key="12">
    <source>
        <dbReference type="Pfam" id="PF20653"/>
    </source>
</evidence>
<dbReference type="Pfam" id="PF20653">
    <property type="entry name" value="COG6_C"/>
    <property type="match status" value="1"/>
</dbReference>
<feature type="region of interest" description="Disordered" evidence="10">
    <location>
        <begin position="653"/>
        <end position="737"/>
    </location>
</feature>
<comment type="similarity">
    <text evidence="2 9">Belongs to the COG6 family.</text>
</comment>
<feature type="region of interest" description="Disordered" evidence="10">
    <location>
        <begin position="401"/>
        <end position="433"/>
    </location>
</feature>
<dbReference type="GO" id="GO:0015031">
    <property type="term" value="P:protein transport"/>
    <property type="evidence" value="ECO:0007669"/>
    <property type="project" value="UniProtKB-KW"/>
</dbReference>
<protein>
    <recommendedName>
        <fullName evidence="3 9">Conserved oligomeric Golgi complex subunit 6</fullName>
        <shortName evidence="9">COG complex subunit 6</shortName>
    </recommendedName>
    <alternativeName>
        <fullName evidence="8 9">Component of oligomeric Golgi complex 6</fullName>
    </alternativeName>
</protein>
<sequence>MESSSGSISLGEAAASAAPLPCDVPSQSPPPFGVSAPSRAAGVSLPTSSATPVSPVLHTSSLSSSHSYKSLSRSAEPAAKSSVSASKLHPLSREVARILSHPFLEAPFLPEALACLSSCIDAGDQTAVSADSKTCGDSALSADSSLTPSQSSGLERPSLLGPLIYREKLRIHQEALGAFAPIRRQIAEVAEQAQTLSRMCSRSSSQLRRSRAQLAGLLCKVEGLREQQRALQSRQRLCQLLLDALQLPARLLEALTGRRRACVDLPETAHGDKTALAGAAKGPKQGLGPEGPGEGDSKEDLQLDSRFFEALKEVEKIRKRALKLQAQTSMADRDISEEHQSCMQNASLANRSDRMLFGGAPPRLADDVLQHTADLREAAFERLYLWMQRIFKSACVGGVNAKSRQDRRSDRSDHSGGQSSRHEREMPSGDSETLDAVQQVEAFAAALATAGLARKWEREGLARAGETQSLTTVLGVSDEPSLLFRGFQALEDRHAYLQHSVQEFSRVRSQLIIDAFWGSSLESEAAPPARASTGPVSGLLARTRDLAQHWRKGGVFGGNAGLGGGSPGDADGRAAAEAANGLALGASFDTVCRAEPVEFLRATLQYVVHAVAAERAVIRGLLGLLPREDTQPPGGGASGGIGALGSLGLETPGGRSKCLAEETDSLGGAERRQTEPVSGLDVEDPAKEAREATVETRAGARRHLDAQEWVLDENGRPGALPDGPSAEGKEGRGGDLGAPDRACGGGEPSGSCGEMLGVREALRGTRLLQETTAGMSRPLRATIEQAFSMIRASATAPGAAGGTRLQQQHVLGVLLMVRMLDAYAALLRCLLVFDMGLASATRHPQEPKGGPGPQPVPGEGPPENVREPSVSDPTYPSPAARGRLETRTGNAVVETSFTVPELVLCCEEYAEKGEELFLSLWERQVVRAASSSTAAQLSSVLLSGRLSPGVPGAEGSAGLGGEGELIATEGGAFLELTGRLREALEILHAPVISVEEENELWLLASGAAAAASRRSRPMAAGGLPAWADTPVVTNLVRDRDASVWGTEVRRRRQLAGRRSRITGMRAFEDLSSEACEGGEGEQASEELHAWVEASVAPLLNFCRQEAQRFSDAGETAVCLINAYASVQEPLRRFRVCRSYLRVLAELLDQQMVKLIEVESGKILAYLGLADRLEAVRRAVEREKRRLGVAGPDALPQVGDGKAPLQVGTEQSGDAGPDDEVLLHKEGLVKFFGEFYVALYGLSALNLDYVDRLMHWHLRSHAKKAVLNAVLQAYSEIYNHVSHLRVATHTPGDVALLLDV</sequence>
<dbReference type="InterPro" id="IPR048369">
    <property type="entry name" value="COG6_C"/>
</dbReference>
<dbReference type="EMBL" id="AGQS02005022">
    <property type="protein sequence ID" value="KYF42190.1"/>
    <property type="molecule type" value="Genomic_DNA"/>
</dbReference>
<dbReference type="PANTHER" id="PTHR21506:SF0">
    <property type="entry name" value="CONSERVED OLIGOMERIC GOLGI COMPLEX SUBUNIT 6"/>
    <property type="match status" value="1"/>
</dbReference>
<feature type="region of interest" description="Disordered" evidence="10">
    <location>
        <begin position="273"/>
        <end position="299"/>
    </location>
</feature>
<dbReference type="GO" id="GO:0000139">
    <property type="term" value="C:Golgi membrane"/>
    <property type="evidence" value="ECO:0007669"/>
    <property type="project" value="UniProtKB-SubCell"/>
</dbReference>
<keyword evidence="4 9" id="KW-0813">Transport</keyword>
<feature type="region of interest" description="Disordered" evidence="10">
    <location>
        <begin position="19"/>
        <end position="63"/>
    </location>
</feature>
<evidence type="ECO:0000256" key="6">
    <source>
        <dbReference type="ARBA" id="ARBA00023034"/>
    </source>
</evidence>
<keyword evidence="7 9" id="KW-0472">Membrane</keyword>
<evidence type="ECO:0000256" key="1">
    <source>
        <dbReference type="ARBA" id="ARBA00004395"/>
    </source>
</evidence>
<organism evidence="13 14">
    <name type="scientific">Toxoplasma gondii ARI</name>
    <dbReference type="NCBI Taxonomy" id="1074872"/>
    <lineage>
        <taxon>Eukaryota</taxon>
        <taxon>Sar</taxon>
        <taxon>Alveolata</taxon>
        <taxon>Apicomplexa</taxon>
        <taxon>Conoidasida</taxon>
        <taxon>Coccidia</taxon>
        <taxon>Eucoccidiorida</taxon>
        <taxon>Eimeriorina</taxon>
        <taxon>Sarcocystidae</taxon>
        <taxon>Toxoplasma</taxon>
    </lineage>
</organism>
<evidence type="ECO:0000256" key="8">
    <source>
        <dbReference type="ARBA" id="ARBA00031348"/>
    </source>
</evidence>
<proteinExistence type="inferred from homology"/>
<evidence type="ECO:0000256" key="7">
    <source>
        <dbReference type="ARBA" id="ARBA00023136"/>
    </source>
</evidence>
<comment type="subunit">
    <text evidence="9">Component of the conserved oligomeric Golgi complex.</text>
</comment>
<feature type="compositionally biased region" description="Pro residues" evidence="10">
    <location>
        <begin position="850"/>
        <end position="860"/>
    </location>
</feature>
<dbReference type="VEuPathDB" id="ToxoDB:TGARI_224150"/>
<evidence type="ECO:0000256" key="10">
    <source>
        <dbReference type="SAM" id="MobiDB-lite"/>
    </source>
</evidence>
<name>A0A139XTV8_TOXGO</name>
<evidence type="ECO:0000313" key="14">
    <source>
        <dbReference type="Proteomes" id="UP000074247"/>
    </source>
</evidence>
<feature type="compositionally biased region" description="Low complexity" evidence="10">
    <location>
        <begin position="54"/>
        <end position="63"/>
    </location>
</feature>
<dbReference type="Proteomes" id="UP000074247">
    <property type="component" value="Unassembled WGS sequence"/>
</dbReference>
<feature type="region of interest" description="Disordered" evidence="10">
    <location>
        <begin position="1190"/>
        <end position="1216"/>
    </location>
</feature>
<dbReference type="Pfam" id="PF06419">
    <property type="entry name" value="COG6_N"/>
    <property type="match status" value="1"/>
</dbReference>
<evidence type="ECO:0000256" key="3">
    <source>
        <dbReference type="ARBA" id="ARBA00020973"/>
    </source>
</evidence>
<feature type="domain" description="Conserved oligomeric complex COG6 N-terminal" evidence="11">
    <location>
        <begin position="164"/>
        <end position="256"/>
    </location>
</feature>
<dbReference type="PANTHER" id="PTHR21506">
    <property type="entry name" value="COMPONENT OF OLIGOMERIC GOLGI COMPLEX 6"/>
    <property type="match status" value="1"/>
</dbReference>
<dbReference type="GO" id="GO:0006891">
    <property type="term" value="P:intra-Golgi vesicle-mediated transport"/>
    <property type="evidence" value="ECO:0007669"/>
    <property type="project" value="UniProtKB-UniRule"/>
</dbReference>
<evidence type="ECO:0000256" key="4">
    <source>
        <dbReference type="ARBA" id="ARBA00022448"/>
    </source>
</evidence>
<reference evidence="13 14" key="1">
    <citation type="journal article" date="2016" name="Nat. Commun.">
        <title>Local admixture of amplified and diversified secreted pathogenesis determinants shapes mosaic Toxoplasma gondii genomes.</title>
        <authorList>
            <person name="Lorenzi H."/>
            <person name="Khan A."/>
            <person name="Behnke M.S."/>
            <person name="Namasivayam S."/>
            <person name="Swapna L.S."/>
            <person name="Hadjithomas M."/>
            <person name="Karamycheva S."/>
            <person name="Pinney D."/>
            <person name="Brunk B.P."/>
            <person name="Ajioka J.W."/>
            <person name="Ajzenberg D."/>
            <person name="Boothroyd J.C."/>
            <person name="Boyle J.P."/>
            <person name="Darde M.L."/>
            <person name="Diaz-Miranda M.A."/>
            <person name="Dubey J.P."/>
            <person name="Fritz H.M."/>
            <person name="Gennari S.M."/>
            <person name="Gregory B.D."/>
            <person name="Kim K."/>
            <person name="Saeij J.P."/>
            <person name="Su C."/>
            <person name="White M.W."/>
            <person name="Zhu X.Q."/>
            <person name="Howe D.K."/>
            <person name="Rosenthal B.M."/>
            <person name="Grigg M.E."/>
            <person name="Parkinson J."/>
            <person name="Liu L."/>
            <person name="Kissinger J.C."/>
            <person name="Roos D.S."/>
            <person name="Sibley L.D."/>
        </authorList>
    </citation>
    <scope>NUCLEOTIDE SEQUENCE [LARGE SCALE GENOMIC DNA]</scope>
    <source>
        <strain evidence="13 14">ARI</strain>
    </source>
</reference>
<dbReference type="SMART" id="SM01087">
    <property type="entry name" value="COG6"/>
    <property type="match status" value="1"/>
</dbReference>
<dbReference type="GO" id="GO:0017119">
    <property type="term" value="C:Golgi transport complex"/>
    <property type="evidence" value="ECO:0007669"/>
    <property type="project" value="UniProtKB-UniRule"/>
</dbReference>
<feature type="compositionally biased region" description="Basic and acidic residues" evidence="10">
    <location>
        <begin position="403"/>
        <end position="427"/>
    </location>
</feature>
<feature type="compositionally biased region" description="Basic and acidic residues" evidence="10">
    <location>
        <begin position="684"/>
        <end position="694"/>
    </location>
</feature>
<feature type="region of interest" description="Disordered" evidence="10">
    <location>
        <begin position="842"/>
        <end position="887"/>
    </location>
</feature>
<comment type="caution">
    <text evidence="13">The sequence shown here is derived from an EMBL/GenBank/DDBJ whole genome shotgun (WGS) entry which is preliminary data.</text>
</comment>
<evidence type="ECO:0000313" key="13">
    <source>
        <dbReference type="EMBL" id="KYF42190.1"/>
    </source>
</evidence>
<evidence type="ECO:0000256" key="2">
    <source>
        <dbReference type="ARBA" id="ARBA00011023"/>
    </source>
</evidence>
<gene>
    <name evidence="13" type="ORF">TGARI_224150</name>
</gene>
<evidence type="ECO:0000256" key="5">
    <source>
        <dbReference type="ARBA" id="ARBA00022927"/>
    </source>
</evidence>
<dbReference type="InterPro" id="IPR048368">
    <property type="entry name" value="COG6_N"/>
</dbReference>
<evidence type="ECO:0000259" key="11">
    <source>
        <dbReference type="Pfam" id="PF06419"/>
    </source>
</evidence>
<feature type="domain" description="Conserved Oligomeric Golgi complex subunit 6 C-terminal" evidence="12">
    <location>
        <begin position="1080"/>
        <end position="1296"/>
    </location>
</feature>
<comment type="subcellular location">
    <subcellularLocation>
        <location evidence="1 9">Golgi apparatus membrane</location>
        <topology evidence="1 9">Peripheral membrane protein</topology>
    </subcellularLocation>
</comment>
<comment type="function">
    <text evidence="9">Required for normal Golgi function.</text>
</comment>
<keyword evidence="6 9" id="KW-0333">Golgi apparatus</keyword>
<dbReference type="InterPro" id="IPR010490">
    <property type="entry name" value="COG6"/>
</dbReference>
<evidence type="ECO:0000256" key="9">
    <source>
        <dbReference type="RuleBase" id="RU365075"/>
    </source>
</evidence>
<dbReference type="OrthoDB" id="272987at2759"/>